<evidence type="ECO:0000256" key="4">
    <source>
        <dbReference type="ARBA" id="ARBA00022643"/>
    </source>
</evidence>
<organism evidence="8 9">
    <name type="scientific">Gramella jeungdoensis</name>
    <dbReference type="NCBI Taxonomy" id="708091"/>
    <lineage>
        <taxon>Bacteria</taxon>
        <taxon>Pseudomonadati</taxon>
        <taxon>Bacteroidota</taxon>
        <taxon>Flavobacteriia</taxon>
        <taxon>Flavobacteriales</taxon>
        <taxon>Flavobacteriaceae</taxon>
        <taxon>Christiangramia</taxon>
    </lineage>
</organism>
<evidence type="ECO:0000256" key="1">
    <source>
        <dbReference type="ARBA" id="ARBA00001917"/>
    </source>
</evidence>
<evidence type="ECO:0000256" key="6">
    <source>
        <dbReference type="ARBA" id="ARBA00023002"/>
    </source>
</evidence>
<proteinExistence type="inferred from homology"/>
<dbReference type="GO" id="GO:0016491">
    <property type="term" value="F:oxidoreductase activity"/>
    <property type="evidence" value="ECO:0007669"/>
    <property type="project" value="UniProtKB-KW"/>
</dbReference>
<evidence type="ECO:0000313" key="9">
    <source>
        <dbReference type="Proteomes" id="UP000298517"/>
    </source>
</evidence>
<gene>
    <name evidence="8" type="ORF">E2488_15450</name>
</gene>
<evidence type="ECO:0000256" key="5">
    <source>
        <dbReference type="ARBA" id="ARBA00022857"/>
    </source>
</evidence>
<name>A0A4Y8AQF5_9FLAO</name>
<dbReference type="Gene3D" id="3.40.109.10">
    <property type="entry name" value="NADH Oxidase"/>
    <property type="match status" value="1"/>
</dbReference>
<comment type="caution">
    <text evidence="8">The sequence shown here is derived from an EMBL/GenBank/DDBJ whole genome shotgun (WGS) entry which is preliminary data.</text>
</comment>
<evidence type="ECO:0000256" key="2">
    <source>
        <dbReference type="ARBA" id="ARBA00007118"/>
    </source>
</evidence>
<feature type="domain" description="Nitroreductase" evidence="7">
    <location>
        <begin position="8"/>
        <end position="184"/>
    </location>
</feature>
<dbReference type="InterPro" id="IPR033878">
    <property type="entry name" value="NfsB-like"/>
</dbReference>
<dbReference type="EMBL" id="SNQI01000007">
    <property type="protein sequence ID" value="TEW71862.1"/>
    <property type="molecule type" value="Genomic_DNA"/>
</dbReference>
<dbReference type="CDD" id="cd02149">
    <property type="entry name" value="NfsB-like"/>
    <property type="match status" value="1"/>
</dbReference>
<dbReference type="InterPro" id="IPR000415">
    <property type="entry name" value="Nitroreductase-like"/>
</dbReference>
<keyword evidence="6" id="KW-0560">Oxidoreductase</keyword>
<sequence length="211" mass="24279">MNIINSLEWRYATKKFNPSKKLSNQQINTLKSAFNLTPTSFGLQPVKMIIICDKELQEKFVEHSYYQRQVADASHLLVLCIEDDTTSEDINAYFDLEKKVRNIDESVIAGFRKQLIDMYKNKSIEDRQLSAIYQTYIILGNLMTVCAVEKIDAIPMEGFVPEKIDALLNLKEQNLKSVLLLPVGFRADDDIMGDMKKVRKPLNETIIEIIK</sequence>
<dbReference type="RefSeq" id="WP_134249321.1">
    <property type="nucleotide sequence ID" value="NZ_SNQI01000007.1"/>
</dbReference>
<keyword evidence="9" id="KW-1185">Reference proteome</keyword>
<dbReference type="AlphaFoldDB" id="A0A4Y8AQF5"/>
<evidence type="ECO:0000259" key="7">
    <source>
        <dbReference type="Pfam" id="PF00881"/>
    </source>
</evidence>
<keyword evidence="3" id="KW-0285">Flavoprotein</keyword>
<evidence type="ECO:0000313" key="8">
    <source>
        <dbReference type="EMBL" id="TEW71862.1"/>
    </source>
</evidence>
<comment type="similarity">
    <text evidence="2">Belongs to the nitroreductase family.</text>
</comment>
<dbReference type="PANTHER" id="PTHR43673">
    <property type="entry name" value="NAD(P)H NITROREDUCTASE YDGI-RELATED"/>
    <property type="match status" value="1"/>
</dbReference>
<dbReference type="OrthoDB" id="9809288at2"/>
<dbReference type="Pfam" id="PF00881">
    <property type="entry name" value="Nitroreductase"/>
    <property type="match status" value="1"/>
</dbReference>
<dbReference type="Proteomes" id="UP000298517">
    <property type="component" value="Unassembled WGS sequence"/>
</dbReference>
<dbReference type="PANTHER" id="PTHR43673:SF2">
    <property type="entry name" value="NITROREDUCTASE"/>
    <property type="match status" value="1"/>
</dbReference>
<evidence type="ECO:0000256" key="3">
    <source>
        <dbReference type="ARBA" id="ARBA00022630"/>
    </source>
</evidence>
<dbReference type="SUPFAM" id="SSF55469">
    <property type="entry name" value="FMN-dependent nitroreductase-like"/>
    <property type="match status" value="1"/>
</dbReference>
<reference evidence="8 9" key="1">
    <citation type="journal article" date="2011" name="J. Microbiol.">
        <title>Gramella jeungdoensis sp. nov., isolated from a solar saltern in Korea.</title>
        <authorList>
            <person name="Joung Y."/>
            <person name="Kim H."/>
            <person name="Jang T."/>
            <person name="Ahn T.S."/>
            <person name="Joh K."/>
        </authorList>
    </citation>
    <scope>NUCLEOTIDE SEQUENCE [LARGE SCALE GENOMIC DNA]</scope>
    <source>
        <strain evidence="8 9">KCTC 23123</strain>
    </source>
</reference>
<accession>A0A4Y8AQF5</accession>
<comment type="cofactor">
    <cofactor evidence="1">
        <name>FMN</name>
        <dbReference type="ChEBI" id="CHEBI:58210"/>
    </cofactor>
</comment>
<keyword evidence="4" id="KW-0288">FMN</keyword>
<protein>
    <submittedName>
        <fullName evidence="8">NAD(P)H-dependent oxidoreductase</fullName>
    </submittedName>
</protein>
<dbReference type="InterPro" id="IPR029479">
    <property type="entry name" value="Nitroreductase"/>
</dbReference>
<keyword evidence="5" id="KW-0521">NADP</keyword>